<keyword evidence="4 7" id="KW-1133">Transmembrane helix</keyword>
<comment type="subcellular location">
    <subcellularLocation>
        <location evidence="1">Membrane</location>
        <topology evidence="1">Single-pass membrane protein</topology>
    </subcellularLocation>
</comment>
<dbReference type="InterPro" id="IPR001038">
    <property type="entry name" value="GA_GC"/>
</dbReference>
<dbReference type="Pfam" id="PF02124">
    <property type="entry name" value="Marek_A"/>
    <property type="match status" value="1"/>
</dbReference>
<keyword evidence="5 7" id="KW-0472">Membrane</keyword>
<evidence type="ECO:0000256" key="2">
    <source>
        <dbReference type="ARBA" id="ARBA00005284"/>
    </source>
</evidence>
<keyword evidence="8" id="KW-0261">Viral envelope protein</keyword>
<keyword evidence="3 7" id="KW-0812">Transmembrane</keyword>
<feature type="transmembrane region" description="Helical" evidence="7">
    <location>
        <begin position="385"/>
        <end position="411"/>
    </location>
</feature>
<organismHost>
    <name type="scientific">Gallus gallus</name>
    <name type="common">Chicken</name>
    <dbReference type="NCBI Taxonomy" id="9031"/>
</organismHost>
<accession>A0A0K0K617</accession>
<evidence type="ECO:0000313" key="8">
    <source>
        <dbReference type="EMBL" id="AGN48353.1"/>
    </source>
</evidence>
<evidence type="ECO:0000256" key="5">
    <source>
        <dbReference type="ARBA" id="ARBA00023136"/>
    </source>
</evidence>
<evidence type="ECO:0000256" key="1">
    <source>
        <dbReference type="ARBA" id="ARBA00004167"/>
    </source>
</evidence>
<reference evidence="9" key="1">
    <citation type="submission" date="2012-08" db="EMBL/GenBank/DDBJ databases">
        <authorList>
            <person name="Xu Y.-L."/>
            <person name="He P."/>
            <person name="Zhang L."/>
            <person name="Dong S.-L."/>
            <person name="Li F."/>
        </authorList>
    </citation>
    <scope>NUCLEOTIDE SEQUENCE [LARGE SCALE GENOMIC DNA]</scope>
</reference>
<sequence>MQHQSTALVSSILLLLSLQSLAFEFFCDPPHVFRGQLGDPILLQCFSDRPLTHEESVKVEVIRHPASLVETALSACGIPPSLDPWRATPRTLYTYDAATDSIKDLGYIGEDGINPPYLDDCRSGFFNVSIKSSMRSHMARYQWTASRGSTKLNSSFIDVFLARPPTTVRIKSEELYEDSDKASHLSVEALGAYPPSAALGTWMIHNASLAEKYSLERRVLYASGENGSVDQTWELEIRGEASQPLPSKIQFVYRWTPPEDFEMLRPETRLLRLTPSWISKPRITVQFVPPAYALCRAANIIDGRGFIEWIVDNRISTSPHQTFVLDEPEGKNIVTLMDVIKLPPEDTFQSASNYVCVIRGYEHAYRYLNASLMIDNLPMRQGFPAVAAIFIIISIAFVGGLLVACLGAWCWKTT</sequence>
<name>A0A0K0K617_ILTV</name>
<gene>
    <name evidence="8" type="primary">UL44</name>
    <name evidence="8" type="ORF">ILTVK317_ORF41</name>
</gene>
<protein>
    <submittedName>
        <fullName evidence="8">Envelope glycoprotein C</fullName>
    </submittedName>
</protein>
<comment type="similarity">
    <text evidence="2">Belongs to the herpesviridae glycoprotein C family.</text>
</comment>
<dbReference type="EMBL" id="JX458824">
    <property type="protein sequence ID" value="AGN48353.1"/>
    <property type="molecule type" value="Genomic_DNA"/>
</dbReference>
<keyword evidence="8" id="KW-0946">Virion</keyword>
<dbReference type="Proteomes" id="UP000124840">
    <property type="component" value="Segment"/>
</dbReference>
<keyword evidence="6" id="KW-0325">Glycoprotein</keyword>
<evidence type="ECO:0000256" key="4">
    <source>
        <dbReference type="ARBA" id="ARBA00022989"/>
    </source>
</evidence>
<evidence type="ECO:0000256" key="3">
    <source>
        <dbReference type="ARBA" id="ARBA00022692"/>
    </source>
</evidence>
<dbReference type="GO" id="GO:0019031">
    <property type="term" value="C:viral envelope"/>
    <property type="evidence" value="ECO:0007669"/>
    <property type="project" value="UniProtKB-KW"/>
</dbReference>
<evidence type="ECO:0000256" key="7">
    <source>
        <dbReference type="SAM" id="Phobius"/>
    </source>
</evidence>
<organism evidence="8 9">
    <name type="scientific">Infectious laryngotracheitis virus</name>
    <name type="common">ILTV</name>
    <name type="synonym">Gallid herpesvirus 1</name>
    <dbReference type="NCBI Taxonomy" id="10386"/>
    <lineage>
        <taxon>Viruses</taxon>
        <taxon>Duplodnaviria</taxon>
        <taxon>Heunggongvirae</taxon>
        <taxon>Peploviricota</taxon>
        <taxon>Herviviricetes</taxon>
        <taxon>Herpesvirales</taxon>
        <taxon>Orthoherpesviridae</taxon>
        <taxon>Alphaherpesvirinae</taxon>
        <taxon>Iltovirus</taxon>
        <taxon>Iltovirus gallidalpha1</taxon>
    </lineage>
</organism>
<evidence type="ECO:0000256" key="6">
    <source>
        <dbReference type="ARBA" id="ARBA00023180"/>
    </source>
</evidence>
<proteinExistence type="inferred from homology"/>
<evidence type="ECO:0000313" key="9">
    <source>
        <dbReference type="Proteomes" id="UP000124840"/>
    </source>
</evidence>
<dbReference type="GO" id="GO:0016020">
    <property type="term" value="C:membrane"/>
    <property type="evidence" value="ECO:0007669"/>
    <property type="project" value="UniProtKB-SubCell"/>
</dbReference>